<dbReference type="GO" id="GO:0004930">
    <property type="term" value="F:G protein-coupled receptor activity"/>
    <property type="evidence" value="ECO:0007669"/>
    <property type="project" value="UniProtKB-KW"/>
</dbReference>
<dbReference type="GO" id="GO:0005769">
    <property type="term" value="C:early endosome"/>
    <property type="evidence" value="ECO:0007669"/>
    <property type="project" value="UniProtKB-SubCell"/>
</dbReference>
<dbReference type="Pfam" id="PF15013">
    <property type="entry name" value="CCSMST1"/>
    <property type="match status" value="1"/>
</dbReference>
<dbReference type="GO" id="GO:0048471">
    <property type="term" value="C:perinuclear region of cytoplasm"/>
    <property type="evidence" value="ECO:0007669"/>
    <property type="project" value="UniProtKB-SubCell"/>
</dbReference>
<comment type="subcellular location">
    <subcellularLocation>
        <location evidence="10">Cell projection</location>
        <location evidence="10">Axon</location>
    </subcellularLocation>
    <subcellularLocation>
        <location evidence="5">Cell projection</location>
        <location evidence="5">Dendrite</location>
    </subcellularLocation>
    <subcellularLocation>
        <location evidence="6">Cell projection</location>
        <location evidence="6">Dendritic spine membrane</location>
        <topology evidence="6">Multi-pass membrane protein</topology>
    </subcellularLocation>
    <subcellularLocation>
        <location evidence="4">Cytoplasm</location>
        <location evidence="4">Cytoskeleton</location>
    </subcellularLocation>
    <subcellularLocation>
        <location evidence="11">Cytoplasm</location>
        <location evidence="11">Perinuclear region</location>
    </subcellularLocation>
    <subcellularLocation>
        <location evidence="8">Cytoplasmic vesicle membrane</location>
        <topology evidence="8">Multi-pass membrane protein</topology>
    </subcellularLocation>
    <subcellularLocation>
        <location evidence="7">Early endosome</location>
    </subcellularLocation>
    <subcellularLocation>
        <location evidence="9">Endoplasmic reticulum membrane</location>
        <topology evidence="9">Multi-pass membrane protein</topology>
    </subcellularLocation>
    <subcellularLocation>
        <location evidence="13">Golgi apparatus membrane</location>
        <topology evidence="13">Multi-pass membrane protein</topology>
    </subcellularLocation>
    <subcellularLocation>
        <location evidence="12">Golgi apparatus</location>
        <location evidence="12">trans-Golgi network</location>
    </subcellularLocation>
    <subcellularLocation>
        <location evidence="3">Mitochondrion membrane</location>
        <topology evidence="3">Multi-pass membrane protein</topology>
    </subcellularLocation>
    <subcellularLocation>
        <location evidence="1">Nucleus</location>
    </subcellularLocation>
    <subcellularLocation>
        <location evidence="37">Postsynaptic density</location>
    </subcellularLocation>
    <subcellularLocation>
        <location evidence="2">Recycling endosome</location>
    </subcellularLocation>
</comment>
<evidence type="ECO:0000256" key="42">
    <source>
        <dbReference type="SAM" id="Phobius"/>
    </source>
</evidence>
<dbReference type="InterPro" id="IPR047143">
    <property type="entry name" value="GPER1-like"/>
</dbReference>
<dbReference type="GO" id="GO:0005634">
    <property type="term" value="C:nucleus"/>
    <property type="evidence" value="ECO:0007669"/>
    <property type="project" value="UniProtKB-SubCell"/>
</dbReference>
<keyword evidence="27 42" id="KW-0472">Membrane</keyword>
<evidence type="ECO:0000256" key="31">
    <source>
        <dbReference type="ARBA" id="ARBA00023224"/>
    </source>
</evidence>
<evidence type="ECO:0000256" key="2">
    <source>
        <dbReference type="ARBA" id="ARBA00004172"/>
    </source>
</evidence>
<evidence type="ECO:0000256" key="15">
    <source>
        <dbReference type="ARBA" id="ARBA00022490"/>
    </source>
</evidence>
<feature type="transmembrane region" description="Helical" evidence="42">
    <location>
        <begin position="40"/>
        <end position="69"/>
    </location>
</feature>
<evidence type="ECO:0000256" key="33">
    <source>
        <dbReference type="ARBA" id="ARBA00023257"/>
    </source>
</evidence>
<dbReference type="InterPro" id="IPR017452">
    <property type="entry name" value="GPCR_Rhodpsn_7TM"/>
</dbReference>
<keyword evidence="20" id="KW-0256">Endoplasmic reticulum</keyword>
<feature type="transmembrane region" description="Helical" evidence="42">
    <location>
        <begin position="283"/>
        <end position="306"/>
    </location>
</feature>
<sequence>MEIAAYEEYSGQDLNLTVPLNGSLRVVSSILQGPSTADHYLIGLILSCLYTILLFPVGFAGNILILLVNLSHGSRLTAPDLYFVNLAAADLMLVSDSLIEVFNLRRGYYENAALCTFMALFQQVNMYSSVFFLTWMSFDRFKVLTGHVGRRLPRARLSCCLIWASSSFLTVLPFAVAHAQHRGEPHFCFANVSQVRWLEVMLGFAVPFCILGVCYWRISRRLLRSRLAHGGPQRGPRRLKALRMISAAVLVFFLCWLPENVFVCVHLLRGAAEDSTMWRDYPLAAHVVSLAAFSNSCLNPLIYSFLGETFRDRLRLFLEQNAGRLSNVRALTPTSTRAKSDEKTDEVKDEPIKFSTSKASHRTWKVNRAMGSQYQRPWQRVLPISIIGISFLLWCAFRKQTDIDAILEKTLYDHLPGLVRDQEEENPEER</sequence>
<keyword evidence="26" id="KW-0496">Mitochondrion</keyword>
<dbReference type="GO" id="GO:0005856">
    <property type="term" value="C:cytoskeleton"/>
    <property type="evidence" value="ECO:0007669"/>
    <property type="project" value="UniProtKB-SubCell"/>
</dbReference>
<evidence type="ECO:0000256" key="21">
    <source>
        <dbReference type="ARBA" id="ARBA00022902"/>
    </source>
</evidence>
<keyword evidence="31 41" id="KW-0807">Transducer</keyword>
<evidence type="ECO:0000256" key="30">
    <source>
        <dbReference type="ARBA" id="ARBA00023212"/>
    </source>
</evidence>
<evidence type="ECO:0000256" key="29">
    <source>
        <dbReference type="ARBA" id="ARBA00023170"/>
    </source>
</evidence>
<accession>A0A9Q0EMP7</accession>
<dbReference type="GO" id="GO:0007399">
    <property type="term" value="P:nervous system development"/>
    <property type="evidence" value="ECO:0007669"/>
    <property type="project" value="UniProtKB-KW"/>
</dbReference>
<keyword evidence="15" id="KW-0963">Cytoplasm</keyword>
<keyword evidence="32" id="KW-0539">Nucleus</keyword>
<keyword evidence="23" id="KW-0770">Synapse</keyword>
<keyword evidence="28" id="KW-1015">Disulfide bond</keyword>
<dbReference type="GO" id="GO:0005789">
    <property type="term" value="C:endoplasmic reticulum membrane"/>
    <property type="evidence" value="ECO:0007669"/>
    <property type="project" value="UniProtKB-SubCell"/>
</dbReference>
<evidence type="ECO:0000256" key="16">
    <source>
        <dbReference type="ARBA" id="ARBA00022692"/>
    </source>
</evidence>
<dbReference type="GO" id="GO:0000139">
    <property type="term" value="C:Golgi membrane"/>
    <property type="evidence" value="ECO:0007669"/>
    <property type="project" value="UniProtKB-SubCell"/>
</dbReference>
<feature type="transmembrane region" description="Helical" evidence="42">
    <location>
        <begin position="244"/>
        <end position="268"/>
    </location>
</feature>
<evidence type="ECO:0000256" key="35">
    <source>
        <dbReference type="ARBA" id="ARBA00023306"/>
    </source>
</evidence>
<keyword evidence="36" id="KW-0968">Cytoplasmic vesicle</keyword>
<evidence type="ECO:0000256" key="18">
    <source>
        <dbReference type="ARBA" id="ARBA00022753"/>
    </source>
</evidence>
<evidence type="ECO:0000256" key="20">
    <source>
        <dbReference type="ARBA" id="ARBA00022824"/>
    </source>
</evidence>
<evidence type="ECO:0000256" key="32">
    <source>
        <dbReference type="ARBA" id="ARBA00023242"/>
    </source>
</evidence>
<keyword evidence="35" id="KW-0131">Cell cycle</keyword>
<dbReference type="Gene3D" id="1.20.1070.10">
    <property type="entry name" value="Rhodopsin 7-helix transmembrane proteins"/>
    <property type="match status" value="1"/>
</dbReference>
<evidence type="ECO:0000256" key="37">
    <source>
        <dbReference type="ARBA" id="ARBA00034105"/>
    </source>
</evidence>
<keyword evidence="18" id="KW-0967">Endosome</keyword>
<keyword evidence="25 41" id="KW-0297">G-protein coupled receptor</keyword>
<evidence type="ECO:0000256" key="28">
    <source>
        <dbReference type="ARBA" id="ARBA00023157"/>
    </source>
</evidence>
<evidence type="ECO:0000256" key="9">
    <source>
        <dbReference type="ARBA" id="ARBA00004477"/>
    </source>
</evidence>
<keyword evidence="29 41" id="KW-0675">Receptor</keyword>
<dbReference type="PANTHER" id="PTHR24226">
    <property type="entry name" value="G-PROTEIN COUPLED RECEPTOR 182 AND ESTROGEN RECEPTOR 1"/>
    <property type="match status" value="1"/>
</dbReference>
<dbReference type="GO" id="GO:0071392">
    <property type="term" value="P:cellular response to estradiol stimulus"/>
    <property type="evidence" value="ECO:0007669"/>
    <property type="project" value="UniProtKB-ARBA"/>
</dbReference>
<feature type="transmembrane region" description="Helical" evidence="42">
    <location>
        <begin position="157"/>
        <end position="177"/>
    </location>
</feature>
<evidence type="ECO:0000256" key="4">
    <source>
        <dbReference type="ARBA" id="ARBA00004245"/>
    </source>
</evidence>
<keyword evidence="19" id="KW-0221">Differentiation</keyword>
<dbReference type="GO" id="GO:0032591">
    <property type="term" value="C:dendritic spine membrane"/>
    <property type="evidence" value="ECO:0007669"/>
    <property type="project" value="UniProtKB-SubCell"/>
</dbReference>
<comment type="caution">
    <text evidence="44">The sequence shown here is derived from an EMBL/GenBank/DDBJ whole genome shotgun (WGS) entry which is preliminary data.</text>
</comment>
<evidence type="ECO:0000313" key="45">
    <source>
        <dbReference type="Proteomes" id="UP001148018"/>
    </source>
</evidence>
<evidence type="ECO:0000256" key="3">
    <source>
        <dbReference type="ARBA" id="ARBA00004225"/>
    </source>
</evidence>
<feature type="transmembrane region" description="Helical" evidence="42">
    <location>
        <begin position="197"/>
        <end position="216"/>
    </location>
</feature>
<evidence type="ECO:0000256" key="8">
    <source>
        <dbReference type="ARBA" id="ARBA00004439"/>
    </source>
</evidence>
<dbReference type="GO" id="GO:0014069">
    <property type="term" value="C:postsynaptic density"/>
    <property type="evidence" value="ECO:0007669"/>
    <property type="project" value="UniProtKB-SubCell"/>
</dbReference>
<keyword evidence="33" id="KW-0628">Postsynaptic cell membrane</keyword>
<dbReference type="OrthoDB" id="5957382at2759"/>
<protein>
    <recommendedName>
        <fullName evidence="38">G-protein coupled estrogen receptor 1</fullName>
    </recommendedName>
    <alternativeName>
        <fullName evidence="39">G protein-coupled estrogen receptor 1</fullName>
    </alternativeName>
    <alternativeName>
        <fullName evidence="40">G-protein coupled receptor 30</fullName>
    </alternativeName>
</protein>
<dbReference type="InterPro" id="IPR029160">
    <property type="entry name" value="UQCC4"/>
</dbReference>
<evidence type="ECO:0000259" key="43">
    <source>
        <dbReference type="PROSITE" id="PS50262"/>
    </source>
</evidence>
<dbReference type="Proteomes" id="UP001148018">
    <property type="component" value="Unassembled WGS sequence"/>
</dbReference>
<keyword evidence="17" id="KW-0053">Apoptosis</keyword>
<dbReference type="EMBL" id="JANIIK010000040">
    <property type="protein sequence ID" value="KAJ3608345.1"/>
    <property type="molecule type" value="Genomic_DNA"/>
</dbReference>
<evidence type="ECO:0000256" key="24">
    <source>
        <dbReference type="ARBA" id="ARBA00023034"/>
    </source>
</evidence>
<evidence type="ECO:0000256" key="13">
    <source>
        <dbReference type="ARBA" id="ARBA00004653"/>
    </source>
</evidence>
<dbReference type="AlphaFoldDB" id="A0A9Q0EMP7"/>
<dbReference type="GO" id="GO:0030284">
    <property type="term" value="F:nuclear estrogen receptor activity"/>
    <property type="evidence" value="ECO:0007669"/>
    <property type="project" value="TreeGrafter"/>
</dbReference>
<evidence type="ECO:0000256" key="5">
    <source>
        <dbReference type="ARBA" id="ARBA00004279"/>
    </source>
</evidence>
<evidence type="ECO:0000256" key="1">
    <source>
        <dbReference type="ARBA" id="ARBA00004123"/>
    </source>
</evidence>
<dbReference type="PROSITE" id="PS00237">
    <property type="entry name" value="G_PROTEIN_RECEP_F1_1"/>
    <property type="match status" value="1"/>
</dbReference>
<dbReference type="GO" id="GO:0030154">
    <property type="term" value="P:cell differentiation"/>
    <property type="evidence" value="ECO:0007669"/>
    <property type="project" value="UniProtKB-KW"/>
</dbReference>
<evidence type="ECO:0000256" key="11">
    <source>
        <dbReference type="ARBA" id="ARBA00004556"/>
    </source>
</evidence>
<evidence type="ECO:0000256" key="23">
    <source>
        <dbReference type="ARBA" id="ARBA00023018"/>
    </source>
</evidence>
<gene>
    <name evidence="44" type="ORF">NHX12_025393</name>
</gene>
<keyword evidence="14" id="KW-1003">Cell membrane</keyword>
<dbReference type="PRINTS" id="PR00237">
    <property type="entry name" value="GPCRRHODOPSN"/>
</dbReference>
<dbReference type="GO" id="GO:0055037">
    <property type="term" value="C:recycling endosome"/>
    <property type="evidence" value="ECO:0007669"/>
    <property type="project" value="UniProtKB-SubCell"/>
</dbReference>
<evidence type="ECO:0000256" key="25">
    <source>
        <dbReference type="ARBA" id="ARBA00023040"/>
    </source>
</evidence>
<comment type="similarity">
    <text evidence="41">Belongs to the G-protein coupled receptor 1 family.</text>
</comment>
<evidence type="ECO:0000256" key="36">
    <source>
        <dbReference type="ARBA" id="ARBA00023329"/>
    </source>
</evidence>
<dbReference type="SUPFAM" id="SSF81321">
    <property type="entry name" value="Family A G protein-coupled receptor-like"/>
    <property type="match status" value="1"/>
</dbReference>
<organism evidence="44 45">
    <name type="scientific">Muraenolepis orangiensis</name>
    <name type="common">Patagonian moray cod</name>
    <dbReference type="NCBI Taxonomy" id="630683"/>
    <lineage>
        <taxon>Eukaryota</taxon>
        <taxon>Metazoa</taxon>
        <taxon>Chordata</taxon>
        <taxon>Craniata</taxon>
        <taxon>Vertebrata</taxon>
        <taxon>Euteleostomi</taxon>
        <taxon>Actinopterygii</taxon>
        <taxon>Neopterygii</taxon>
        <taxon>Teleostei</taxon>
        <taxon>Neoteleostei</taxon>
        <taxon>Acanthomorphata</taxon>
        <taxon>Zeiogadaria</taxon>
        <taxon>Gadariae</taxon>
        <taxon>Gadiformes</taxon>
        <taxon>Muraenolepidoidei</taxon>
        <taxon>Muraenolepididae</taxon>
        <taxon>Muraenolepis</taxon>
    </lineage>
</organism>
<keyword evidence="34" id="KW-0966">Cell projection</keyword>
<evidence type="ECO:0000256" key="38">
    <source>
        <dbReference type="ARBA" id="ARBA00039464"/>
    </source>
</evidence>
<keyword evidence="21" id="KW-0524">Neurogenesis</keyword>
<keyword evidence="45" id="KW-1185">Reference proteome</keyword>
<feature type="domain" description="G-protein coupled receptors family 1 profile" evidence="43">
    <location>
        <begin position="61"/>
        <end position="303"/>
    </location>
</feature>
<keyword evidence="16 41" id="KW-0812">Transmembrane</keyword>
<evidence type="ECO:0000256" key="6">
    <source>
        <dbReference type="ARBA" id="ARBA00004332"/>
    </source>
</evidence>
<evidence type="ECO:0000256" key="41">
    <source>
        <dbReference type="RuleBase" id="RU000688"/>
    </source>
</evidence>
<evidence type="ECO:0000256" key="39">
    <source>
        <dbReference type="ARBA" id="ARBA00042063"/>
    </source>
</evidence>
<proteinExistence type="inferred from homology"/>
<feature type="transmembrane region" description="Helical" evidence="42">
    <location>
        <begin position="111"/>
        <end position="136"/>
    </location>
</feature>
<dbReference type="GO" id="GO:0031966">
    <property type="term" value="C:mitochondrial membrane"/>
    <property type="evidence" value="ECO:0007669"/>
    <property type="project" value="UniProtKB-SubCell"/>
</dbReference>
<evidence type="ECO:0000256" key="40">
    <source>
        <dbReference type="ARBA" id="ARBA00043164"/>
    </source>
</evidence>
<evidence type="ECO:0000256" key="34">
    <source>
        <dbReference type="ARBA" id="ARBA00023273"/>
    </source>
</evidence>
<dbReference type="Pfam" id="PF00001">
    <property type="entry name" value="7tm_1"/>
    <property type="match status" value="1"/>
</dbReference>
<evidence type="ECO:0000256" key="27">
    <source>
        <dbReference type="ARBA" id="ARBA00023136"/>
    </source>
</evidence>
<evidence type="ECO:0000256" key="14">
    <source>
        <dbReference type="ARBA" id="ARBA00022475"/>
    </source>
</evidence>
<keyword evidence="22 42" id="KW-1133">Transmembrane helix</keyword>
<dbReference type="InterPro" id="IPR000276">
    <property type="entry name" value="GPCR_Rhodpsn"/>
</dbReference>
<dbReference type="GO" id="GO:0030659">
    <property type="term" value="C:cytoplasmic vesicle membrane"/>
    <property type="evidence" value="ECO:0007669"/>
    <property type="project" value="UniProtKB-SubCell"/>
</dbReference>
<keyword evidence="24" id="KW-0333">Golgi apparatus</keyword>
<evidence type="ECO:0000256" key="17">
    <source>
        <dbReference type="ARBA" id="ARBA00022703"/>
    </source>
</evidence>
<reference evidence="44" key="1">
    <citation type="submission" date="2022-07" db="EMBL/GenBank/DDBJ databases">
        <title>Chromosome-level genome of Muraenolepis orangiensis.</title>
        <authorList>
            <person name="Kim J."/>
        </authorList>
    </citation>
    <scope>NUCLEOTIDE SEQUENCE</scope>
    <source>
        <strain evidence="44">KU_S4_2022</strain>
        <tissue evidence="44">Muscle</tissue>
    </source>
</reference>
<dbReference type="PANTHER" id="PTHR24226:SF2">
    <property type="entry name" value="G-PROTEIN COUPLED ESTROGEN RECEPTOR 1"/>
    <property type="match status" value="1"/>
</dbReference>
<dbReference type="GO" id="GO:0030424">
    <property type="term" value="C:axon"/>
    <property type="evidence" value="ECO:0007669"/>
    <property type="project" value="UniProtKB-SubCell"/>
</dbReference>
<evidence type="ECO:0000256" key="19">
    <source>
        <dbReference type="ARBA" id="ARBA00022782"/>
    </source>
</evidence>
<dbReference type="GO" id="GO:0006915">
    <property type="term" value="P:apoptotic process"/>
    <property type="evidence" value="ECO:0007669"/>
    <property type="project" value="UniProtKB-KW"/>
</dbReference>
<name>A0A9Q0EMP7_9TELE</name>
<evidence type="ECO:0000256" key="7">
    <source>
        <dbReference type="ARBA" id="ARBA00004412"/>
    </source>
</evidence>
<evidence type="ECO:0000313" key="44">
    <source>
        <dbReference type="EMBL" id="KAJ3608345.1"/>
    </source>
</evidence>
<keyword evidence="30" id="KW-0206">Cytoskeleton</keyword>
<dbReference type="PROSITE" id="PS50262">
    <property type="entry name" value="G_PROTEIN_RECEP_F1_2"/>
    <property type="match status" value="1"/>
</dbReference>
<evidence type="ECO:0000256" key="26">
    <source>
        <dbReference type="ARBA" id="ARBA00023128"/>
    </source>
</evidence>
<evidence type="ECO:0000256" key="22">
    <source>
        <dbReference type="ARBA" id="ARBA00022989"/>
    </source>
</evidence>
<evidence type="ECO:0000256" key="12">
    <source>
        <dbReference type="ARBA" id="ARBA00004601"/>
    </source>
</evidence>
<evidence type="ECO:0000256" key="10">
    <source>
        <dbReference type="ARBA" id="ARBA00004489"/>
    </source>
</evidence>